<dbReference type="AlphaFoldDB" id="A0A5B0MPU1"/>
<dbReference type="EMBL" id="VSWC01000144">
    <property type="protein sequence ID" value="KAA1078188.1"/>
    <property type="molecule type" value="Genomic_DNA"/>
</dbReference>
<accession>A0A5B0MPU1</accession>
<dbReference type="Proteomes" id="UP000324748">
    <property type="component" value="Unassembled WGS sequence"/>
</dbReference>
<name>A0A5B0MPU1_PUCGR</name>
<keyword evidence="1" id="KW-0378">Hydrolase</keyword>
<comment type="caution">
    <text evidence="1">The sequence shown here is derived from an EMBL/GenBank/DDBJ whole genome shotgun (WGS) entry which is preliminary data.</text>
</comment>
<organism evidence="1 2">
    <name type="scientific">Puccinia graminis f. sp. tritici</name>
    <dbReference type="NCBI Taxonomy" id="56615"/>
    <lineage>
        <taxon>Eukaryota</taxon>
        <taxon>Fungi</taxon>
        <taxon>Dikarya</taxon>
        <taxon>Basidiomycota</taxon>
        <taxon>Pucciniomycotina</taxon>
        <taxon>Pucciniomycetes</taxon>
        <taxon>Pucciniales</taxon>
        <taxon>Pucciniaceae</taxon>
        <taxon>Puccinia</taxon>
    </lineage>
</organism>
<keyword evidence="1" id="KW-0347">Helicase</keyword>
<proteinExistence type="predicted"/>
<sequence>MTRKRKRVTPKGTCSYPSALGDDLVRHLLDRFEDFYNTHLGPKAEFSASVFFGQDQAQAIVGSIDQIRGAEMHNTVLLETLIGGQCFPGQVALLDNAISEWMDGDYYQLHLRQTADLNRFIEAEGIRVREAMASELAILQAQSHARREAEKADKAAAKAAAKAEVAAQKAAERMAMAQDKA</sequence>
<evidence type="ECO:0000313" key="2">
    <source>
        <dbReference type="Proteomes" id="UP000324748"/>
    </source>
</evidence>
<reference evidence="1 2" key="1">
    <citation type="submission" date="2019-05" db="EMBL/GenBank/DDBJ databases">
        <title>Emergence of the Ug99 lineage of the wheat stem rust pathogen through somatic hybridization.</title>
        <authorList>
            <person name="Li F."/>
            <person name="Upadhyaya N.M."/>
            <person name="Sperschneider J."/>
            <person name="Matny O."/>
            <person name="Nguyen-Phuc H."/>
            <person name="Mago R."/>
            <person name="Raley C."/>
            <person name="Miller M.E."/>
            <person name="Silverstein K.A.T."/>
            <person name="Henningsen E."/>
            <person name="Hirsch C.D."/>
            <person name="Visser B."/>
            <person name="Pretorius Z.A."/>
            <person name="Steffenson B.J."/>
            <person name="Schwessinger B."/>
            <person name="Dodds P.N."/>
            <person name="Figueroa M."/>
        </authorList>
    </citation>
    <scope>NUCLEOTIDE SEQUENCE [LARGE SCALE GENOMIC DNA]</scope>
    <source>
        <strain evidence="1">21-0</strain>
    </source>
</reference>
<evidence type="ECO:0000313" key="1">
    <source>
        <dbReference type="EMBL" id="KAA1078188.1"/>
    </source>
</evidence>
<keyword evidence="1" id="KW-0547">Nucleotide-binding</keyword>
<gene>
    <name evidence="1" type="primary">SGS1_113</name>
    <name evidence="1" type="ORF">PGT21_030216</name>
</gene>
<keyword evidence="2" id="KW-1185">Reference proteome</keyword>
<dbReference type="OrthoDB" id="10613583at2759"/>
<protein>
    <submittedName>
        <fullName evidence="1">ATP-dependent DNA helicase sgs1</fullName>
    </submittedName>
</protein>
<keyword evidence="1" id="KW-0067">ATP-binding</keyword>
<dbReference type="GO" id="GO:0004386">
    <property type="term" value="F:helicase activity"/>
    <property type="evidence" value="ECO:0007669"/>
    <property type="project" value="UniProtKB-KW"/>
</dbReference>